<dbReference type="PANTHER" id="PTHR38690:SF1">
    <property type="entry name" value="PROTEASE"/>
    <property type="match status" value="1"/>
</dbReference>
<evidence type="ECO:0000256" key="1">
    <source>
        <dbReference type="SAM" id="MobiDB-lite"/>
    </source>
</evidence>
<accession>A0A554WYX8</accession>
<gene>
    <name evidence="3" type="ORF">Ttaiw_02509</name>
</gene>
<organism evidence="3 4">
    <name type="scientific">Tepidimonas taiwanensis</name>
    <dbReference type="NCBI Taxonomy" id="307486"/>
    <lineage>
        <taxon>Bacteria</taxon>
        <taxon>Pseudomonadati</taxon>
        <taxon>Pseudomonadota</taxon>
        <taxon>Betaproteobacteria</taxon>
        <taxon>Burkholderiales</taxon>
        <taxon>Tepidimonas</taxon>
    </lineage>
</organism>
<dbReference type="NCBIfam" id="TIGR02099">
    <property type="entry name" value="YhdP family protein"/>
    <property type="match status" value="1"/>
</dbReference>
<keyword evidence="4" id="KW-1185">Reference proteome</keyword>
<dbReference type="InterPro" id="IPR011836">
    <property type="entry name" value="YhdP"/>
</dbReference>
<comment type="caution">
    <text evidence="3">The sequence shown here is derived from an EMBL/GenBank/DDBJ whole genome shotgun (WGS) entry which is preliminary data.</text>
</comment>
<feature type="compositionally biased region" description="Polar residues" evidence="1">
    <location>
        <begin position="1344"/>
        <end position="1359"/>
    </location>
</feature>
<evidence type="ECO:0000259" key="2">
    <source>
        <dbReference type="Pfam" id="PF13116"/>
    </source>
</evidence>
<dbReference type="InterPro" id="IPR025263">
    <property type="entry name" value="YhdP_central"/>
</dbReference>
<protein>
    <recommendedName>
        <fullName evidence="2">YhdP central domain-containing protein</fullName>
    </recommendedName>
</protein>
<reference evidence="3 4" key="1">
    <citation type="submission" date="2019-07" db="EMBL/GenBank/DDBJ databases">
        <title>Tepidimonas taiwanensis I1-1 draft genome.</title>
        <authorList>
            <person name="Da Costa M.S."/>
            <person name="Froufe H.J.C."/>
            <person name="Egas C."/>
            <person name="Albuquerque L."/>
        </authorList>
    </citation>
    <scope>NUCLEOTIDE SEQUENCE [LARGE SCALE GENOMIC DNA]</scope>
    <source>
        <strain evidence="3 4">I1-1</strain>
    </source>
</reference>
<proteinExistence type="predicted"/>
<name>A0A554WYX8_9BURK</name>
<evidence type="ECO:0000313" key="3">
    <source>
        <dbReference type="EMBL" id="TSE28765.1"/>
    </source>
</evidence>
<dbReference type="Proteomes" id="UP000317763">
    <property type="component" value="Unassembled WGS sequence"/>
</dbReference>
<dbReference type="Pfam" id="PF13116">
    <property type="entry name" value="YhdP"/>
    <property type="match status" value="1"/>
</dbReference>
<dbReference type="PANTHER" id="PTHR38690">
    <property type="entry name" value="PROTEASE-RELATED"/>
    <property type="match status" value="1"/>
</dbReference>
<feature type="region of interest" description="Disordered" evidence="1">
    <location>
        <begin position="1326"/>
        <end position="1359"/>
    </location>
</feature>
<evidence type="ECO:0000313" key="4">
    <source>
        <dbReference type="Proteomes" id="UP000317763"/>
    </source>
</evidence>
<dbReference type="STRING" id="307486.GCA_000807215_02590"/>
<sequence>MLAWAVLLAAWGVLHGWIVPRADAWRPALEAVATRALGVRVSIGAIEATTTGAVPAFTLRDVRLHDAAGHEALHLPRVLASLSVASLARLGVEQLVVEGPTLEVRRLADGRLQVAGIAVQDTQGDSAAADWLFDQREFALRGGTLRWVDEQRPGAPPLELTDVDLVLRNPGLRHEFRLDATPPADWGERLSLRGRFTQPFWATHEGRWRDWSGEVFLLAPWLDAARLGQYVDLDADWGVRELRAAGALRLWAQIRRGQWLGATADVHWQDARIVWVPSVGPTVEPLAVTHVAGRLAVQRDGDTTTWETQGLTITTADGGAWPRGDVRFAYTLAPDGGLRRWTLTSDRLDLGVLQRLARVLPVGEAVNRWAESAQPTGVAEGLTLRWSAAAQPGGRDAWAARGRVRGLGIRPGDAPAAPTDGTAYGRPGLEGVDAEFDFDERGGQATLALHRGALVFPGVFEEPRLPFDELSAELRWTVQGDAITVDVPRLAFANADAAGNGRLRWRTADPARSSARDRFPGVLSLDVRLTRADGARVVRYLPLTVGDDTRAYLKAAIRAGRAREATFRVEGDLWDFPFAEARQGQFEVRAQLQGVAFDYAPRALLGADAVPWPALDDVSGELRIDGARLEIRGATGRAADQPTLRVQQANAVIPDYMADAPQLRVDGLVRGPGEEALRFVAASPLREMTAGALDAARLSGAVDVALQLRLPLDDAARTQVQGQVRFSGNDVSLGPDVPTLEGVRGTLDFHEQGFRLGAMSARVLGGELRFGGGMTQRDGVPTLRFQGQGSVSAAGLAASRDWAWARWLGRHARGAAAYTLSVGAGPDGVEWRFDSDLRGLALALPAPLAKPEAAAWRLRVGAEPLPRPSADGARTRDRLWLALEPDGSAPAVRAEYEREHEGASTRVRRGRLALGAPLPDWPEAGVLALLQVPALDADAWLAALDAGGGVGGDATRAIRPDLYGPTDIGVVVDRLVLGARPFDAVVAGGTRRGDDWRLTLTAQQLEGYVEYRAGAQERVMARLARLRLPPSAAEDVERLAAQPRSVPALDVVVEDFELAGRRLGRLDIQASNREALQGATTVREWRLQSLRLTVPEARLTASGNWAPASPALTAPGQAASARRTALQVRLDIDDAGALLERFGFAGVLRGGRGRLEGSIGWFGSPLALHTPTLSGELALDVQRGQFLKADPGIAKLLGVLSLQSLPRRLVLDFRDVFSEGFAFDFVRGNARLAQGVASTNNLQMKGVSAAVLIEGSADLVRETQDLTAVVVPELNAGTASLVATMINPVTGLGSFLAQWLLREPLQAAATQTFRITGSWADPQVERVARTSTIPTAEKPATADNPANAQNPATPSERTP</sequence>
<dbReference type="EMBL" id="VJOM01000047">
    <property type="protein sequence ID" value="TSE28765.1"/>
    <property type="molecule type" value="Genomic_DNA"/>
</dbReference>
<feature type="domain" description="YhdP central" evidence="2">
    <location>
        <begin position="4"/>
        <end position="1324"/>
    </location>
</feature>